<organism evidence="3 4">
    <name type="scientific">Mesorhizobium tamadayense</name>
    <dbReference type="NCBI Taxonomy" id="425306"/>
    <lineage>
        <taxon>Bacteria</taxon>
        <taxon>Pseudomonadati</taxon>
        <taxon>Pseudomonadota</taxon>
        <taxon>Alphaproteobacteria</taxon>
        <taxon>Hyphomicrobiales</taxon>
        <taxon>Phyllobacteriaceae</taxon>
        <taxon>Mesorhizobium</taxon>
    </lineage>
</organism>
<name>A0A3P3FCN7_9HYPH</name>
<evidence type="ECO:0000256" key="1">
    <source>
        <dbReference type="SAM" id="MobiDB-lite"/>
    </source>
</evidence>
<feature type="chain" id="PRO_5017923861" evidence="2">
    <location>
        <begin position="22"/>
        <end position="95"/>
    </location>
</feature>
<protein>
    <submittedName>
        <fullName evidence="3">Uncharacterized protein</fullName>
    </submittedName>
</protein>
<proteinExistence type="predicted"/>
<dbReference type="EMBL" id="RQXT01000031">
    <property type="protein sequence ID" value="RRH96440.1"/>
    <property type="molecule type" value="Genomic_DNA"/>
</dbReference>
<evidence type="ECO:0000313" key="4">
    <source>
        <dbReference type="Proteomes" id="UP000273786"/>
    </source>
</evidence>
<feature type="compositionally biased region" description="Polar residues" evidence="1">
    <location>
        <begin position="48"/>
        <end position="65"/>
    </location>
</feature>
<dbReference type="OrthoDB" id="8086382at2"/>
<evidence type="ECO:0000256" key="2">
    <source>
        <dbReference type="SAM" id="SignalP"/>
    </source>
</evidence>
<keyword evidence="4" id="KW-1185">Reference proteome</keyword>
<feature type="compositionally biased region" description="Polar residues" evidence="1">
    <location>
        <begin position="83"/>
        <end position="95"/>
    </location>
</feature>
<feature type="signal peptide" evidence="2">
    <location>
        <begin position="1"/>
        <end position="21"/>
    </location>
</feature>
<sequence>MLMKVLAASALMLGMATSAMAQSSDMWSWWHRDRPVSNERVEPVDPYTTGSISSSIEATGLNSLGNPGPIGPCASDTPGPDANSGQNVNDQYCGK</sequence>
<accession>A0A3P3FCN7</accession>
<reference evidence="3 4" key="1">
    <citation type="submission" date="2018-11" db="EMBL/GenBank/DDBJ databases">
        <title>the genome of Mesorhizobium tamadayense DSM 28320.</title>
        <authorList>
            <person name="Gao J."/>
        </authorList>
    </citation>
    <scope>NUCLEOTIDE SEQUENCE [LARGE SCALE GENOMIC DNA]</scope>
    <source>
        <strain evidence="3 4">DSM 28320</strain>
    </source>
</reference>
<gene>
    <name evidence="3" type="ORF">EH240_22555</name>
</gene>
<evidence type="ECO:0000313" key="3">
    <source>
        <dbReference type="EMBL" id="RRH96440.1"/>
    </source>
</evidence>
<keyword evidence="2" id="KW-0732">Signal</keyword>
<feature type="region of interest" description="Disordered" evidence="1">
    <location>
        <begin position="37"/>
        <end position="95"/>
    </location>
</feature>
<comment type="caution">
    <text evidence="3">The sequence shown here is derived from an EMBL/GenBank/DDBJ whole genome shotgun (WGS) entry which is preliminary data.</text>
</comment>
<dbReference type="AlphaFoldDB" id="A0A3P3FCN7"/>
<dbReference type="Proteomes" id="UP000273786">
    <property type="component" value="Unassembled WGS sequence"/>
</dbReference>